<protein>
    <submittedName>
        <fullName evidence="1">Uncharacterized protein</fullName>
    </submittedName>
</protein>
<evidence type="ECO:0000313" key="1">
    <source>
        <dbReference type="EMBL" id="MFD2610365.1"/>
    </source>
</evidence>
<keyword evidence="2" id="KW-1185">Reference proteome</keyword>
<sequence>MTQLSNPNSTNAFAMKFVRLLATRSGVAFSPFPADPARPYASRPSHIYLDGVGGRVVARHAEASDPHSFLFDKLLVFRDIKELVAVCLPSSDEDDPVIYRIPESEWASRSSIRIEVRNPSCRYAPYRWTPQTRQETRWLEFFAEHCWDICDGKCPGWEPLGPLKAERSGPQALPPTASPTALI</sequence>
<gene>
    <name evidence="1" type="ORF">ACFSR9_13100</name>
</gene>
<proteinExistence type="predicted"/>
<organism evidence="1 2">
    <name type="scientific">Deinococcus taklimakanensis</name>
    <dbReference type="NCBI Taxonomy" id="536443"/>
    <lineage>
        <taxon>Bacteria</taxon>
        <taxon>Thermotogati</taxon>
        <taxon>Deinococcota</taxon>
        <taxon>Deinococci</taxon>
        <taxon>Deinococcales</taxon>
        <taxon>Deinococcaceae</taxon>
        <taxon>Deinococcus</taxon>
    </lineage>
</organism>
<dbReference type="RefSeq" id="WP_386846490.1">
    <property type="nucleotide sequence ID" value="NZ_JBHUMK010000060.1"/>
</dbReference>
<name>A0ABW5P594_9DEIO</name>
<evidence type="ECO:0000313" key="2">
    <source>
        <dbReference type="Proteomes" id="UP001597475"/>
    </source>
</evidence>
<accession>A0ABW5P594</accession>
<reference evidence="2" key="1">
    <citation type="journal article" date="2019" name="Int. J. Syst. Evol. Microbiol.">
        <title>The Global Catalogue of Microorganisms (GCM) 10K type strain sequencing project: providing services to taxonomists for standard genome sequencing and annotation.</title>
        <authorList>
            <consortium name="The Broad Institute Genomics Platform"/>
            <consortium name="The Broad Institute Genome Sequencing Center for Infectious Disease"/>
            <person name="Wu L."/>
            <person name="Ma J."/>
        </authorList>
    </citation>
    <scope>NUCLEOTIDE SEQUENCE [LARGE SCALE GENOMIC DNA]</scope>
    <source>
        <strain evidence="2">KCTC 33842</strain>
    </source>
</reference>
<dbReference type="Proteomes" id="UP001597475">
    <property type="component" value="Unassembled WGS sequence"/>
</dbReference>
<comment type="caution">
    <text evidence="1">The sequence shown here is derived from an EMBL/GenBank/DDBJ whole genome shotgun (WGS) entry which is preliminary data.</text>
</comment>
<dbReference type="EMBL" id="JBHUMK010000060">
    <property type="protein sequence ID" value="MFD2610365.1"/>
    <property type="molecule type" value="Genomic_DNA"/>
</dbReference>